<dbReference type="NCBIfam" id="TIGR04057">
    <property type="entry name" value="SusC_RagA_signa"/>
    <property type="match status" value="1"/>
</dbReference>
<keyword evidence="8" id="KW-0732">Signal</keyword>
<dbReference type="Pfam" id="PF13715">
    <property type="entry name" value="CarbopepD_reg_2"/>
    <property type="match status" value="1"/>
</dbReference>
<evidence type="ECO:0000256" key="1">
    <source>
        <dbReference type="ARBA" id="ARBA00004571"/>
    </source>
</evidence>
<dbReference type="Proteomes" id="UP000295292">
    <property type="component" value="Unassembled WGS sequence"/>
</dbReference>
<dbReference type="NCBIfam" id="TIGR04056">
    <property type="entry name" value="OMP_RagA_SusC"/>
    <property type="match status" value="1"/>
</dbReference>
<organism evidence="11 12">
    <name type="scientific">Sphingobacterium yanglingense</name>
    <dbReference type="NCBI Taxonomy" id="1437280"/>
    <lineage>
        <taxon>Bacteria</taxon>
        <taxon>Pseudomonadati</taxon>
        <taxon>Bacteroidota</taxon>
        <taxon>Sphingobacteriia</taxon>
        <taxon>Sphingobacteriales</taxon>
        <taxon>Sphingobacteriaceae</taxon>
        <taxon>Sphingobacterium</taxon>
    </lineage>
</organism>
<dbReference type="InterPro" id="IPR008969">
    <property type="entry name" value="CarboxyPept-like_regulatory"/>
</dbReference>
<accession>A0A4R6WK79</accession>
<comment type="similarity">
    <text evidence="7">Belongs to the TonB-dependent receptor family.</text>
</comment>
<feature type="signal peptide" evidence="8">
    <location>
        <begin position="1"/>
        <end position="26"/>
    </location>
</feature>
<evidence type="ECO:0000313" key="11">
    <source>
        <dbReference type="EMBL" id="TDQ79112.1"/>
    </source>
</evidence>
<keyword evidence="4 7" id="KW-0812">Transmembrane</keyword>
<evidence type="ECO:0000256" key="3">
    <source>
        <dbReference type="ARBA" id="ARBA00022452"/>
    </source>
</evidence>
<evidence type="ECO:0000256" key="7">
    <source>
        <dbReference type="PROSITE-ProRule" id="PRU01360"/>
    </source>
</evidence>
<keyword evidence="2 7" id="KW-0813">Transport</keyword>
<dbReference type="SUPFAM" id="SSF49464">
    <property type="entry name" value="Carboxypeptidase regulatory domain-like"/>
    <property type="match status" value="1"/>
</dbReference>
<protein>
    <submittedName>
        <fullName evidence="11">TonB-linked SusC/RagA family outer membrane protein</fullName>
    </submittedName>
</protein>
<evidence type="ECO:0000259" key="9">
    <source>
        <dbReference type="Pfam" id="PF07660"/>
    </source>
</evidence>
<reference evidence="11 12" key="1">
    <citation type="submission" date="2019-03" db="EMBL/GenBank/DDBJ databases">
        <title>Genomic Encyclopedia of Archaeal and Bacterial Type Strains, Phase II (KMG-II): from individual species to whole genera.</title>
        <authorList>
            <person name="Goeker M."/>
        </authorList>
    </citation>
    <scope>NUCLEOTIDE SEQUENCE [LARGE SCALE GENOMIC DNA]</scope>
    <source>
        <strain evidence="11 12">DSM 28353</strain>
    </source>
</reference>
<dbReference type="Pfam" id="PF07660">
    <property type="entry name" value="STN"/>
    <property type="match status" value="1"/>
</dbReference>
<evidence type="ECO:0000256" key="4">
    <source>
        <dbReference type="ARBA" id="ARBA00022692"/>
    </source>
</evidence>
<dbReference type="Gene3D" id="2.60.40.1120">
    <property type="entry name" value="Carboxypeptidase-like, regulatory domain"/>
    <property type="match status" value="1"/>
</dbReference>
<dbReference type="InterPro" id="IPR011662">
    <property type="entry name" value="Secretin/TonB_short_N"/>
</dbReference>
<keyword evidence="12" id="KW-1185">Reference proteome</keyword>
<dbReference type="Pfam" id="PF07715">
    <property type="entry name" value="Plug"/>
    <property type="match status" value="1"/>
</dbReference>
<dbReference type="InterPro" id="IPR023997">
    <property type="entry name" value="TonB-dep_OMP_SusC/RagA_CS"/>
</dbReference>
<dbReference type="InterPro" id="IPR036942">
    <property type="entry name" value="Beta-barrel_TonB_sf"/>
</dbReference>
<dbReference type="AlphaFoldDB" id="A0A4R6WK79"/>
<feature type="domain" description="TonB-dependent receptor plug" evidence="10">
    <location>
        <begin position="218"/>
        <end position="320"/>
    </location>
</feature>
<dbReference type="SUPFAM" id="SSF56935">
    <property type="entry name" value="Porins"/>
    <property type="match status" value="1"/>
</dbReference>
<dbReference type="PROSITE" id="PS52016">
    <property type="entry name" value="TONB_DEPENDENT_REC_3"/>
    <property type="match status" value="1"/>
</dbReference>
<evidence type="ECO:0000256" key="6">
    <source>
        <dbReference type="ARBA" id="ARBA00023237"/>
    </source>
</evidence>
<keyword evidence="5 7" id="KW-0472">Membrane</keyword>
<comment type="subcellular location">
    <subcellularLocation>
        <location evidence="1 7">Cell outer membrane</location>
        <topology evidence="1 7">Multi-pass membrane protein</topology>
    </subcellularLocation>
</comment>
<dbReference type="InterPro" id="IPR023996">
    <property type="entry name" value="TonB-dep_OMP_SusC/RagA"/>
</dbReference>
<keyword evidence="6 7" id="KW-0998">Cell outer membrane</keyword>
<dbReference type="GO" id="GO:0009279">
    <property type="term" value="C:cell outer membrane"/>
    <property type="evidence" value="ECO:0007669"/>
    <property type="project" value="UniProtKB-SubCell"/>
</dbReference>
<gene>
    <name evidence="11" type="ORF">CLV99_0544</name>
</gene>
<dbReference type="InterPro" id="IPR037066">
    <property type="entry name" value="Plug_dom_sf"/>
</dbReference>
<dbReference type="InterPro" id="IPR012910">
    <property type="entry name" value="Plug_dom"/>
</dbReference>
<evidence type="ECO:0000313" key="12">
    <source>
        <dbReference type="Proteomes" id="UP000295292"/>
    </source>
</evidence>
<dbReference type="Gene3D" id="3.55.50.30">
    <property type="match status" value="1"/>
</dbReference>
<dbReference type="Gene3D" id="2.40.170.20">
    <property type="entry name" value="TonB-dependent receptor, beta-barrel domain"/>
    <property type="match status" value="1"/>
</dbReference>
<proteinExistence type="inferred from homology"/>
<evidence type="ECO:0000256" key="8">
    <source>
        <dbReference type="SAM" id="SignalP"/>
    </source>
</evidence>
<evidence type="ECO:0000256" key="5">
    <source>
        <dbReference type="ARBA" id="ARBA00023136"/>
    </source>
</evidence>
<keyword evidence="3 7" id="KW-1134">Transmembrane beta strand</keyword>
<dbReference type="InterPro" id="IPR039426">
    <property type="entry name" value="TonB-dep_rcpt-like"/>
</dbReference>
<name>A0A4R6WK79_9SPHI</name>
<dbReference type="Gene3D" id="2.170.130.10">
    <property type="entry name" value="TonB-dependent receptor, plug domain"/>
    <property type="match status" value="1"/>
</dbReference>
<feature type="chain" id="PRO_5020887270" evidence="8">
    <location>
        <begin position="27"/>
        <end position="1194"/>
    </location>
</feature>
<comment type="caution">
    <text evidence="11">The sequence shown here is derived from an EMBL/GenBank/DDBJ whole genome shotgun (WGS) entry which is preliminary data.</text>
</comment>
<dbReference type="EMBL" id="SNYV01000011">
    <property type="protein sequence ID" value="TDQ79112.1"/>
    <property type="molecule type" value="Genomic_DNA"/>
</dbReference>
<evidence type="ECO:0000259" key="10">
    <source>
        <dbReference type="Pfam" id="PF07715"/>
    </source>
</evidence>
<evidence type="ECO:0000256" key="2">
    <source>
        <dbReference type="ARBA" id="ARBA00022448"/>
    </source>
</evidence>
<feature type="domain" description="Secretin/TonB short N-terminal" evidence="9">
    <location>
        <begin position="64"/>
        <end position="105"/>
    </location>
</feature>
<sequence>MNIRYLTRVMKLLMLFLSVGLLHVSASTFSQSVTLRVKQAKLEDVIRSIRQQTGYAIYVDLDHLAGAKPVSIDVKNMPLPDFLNLVLQGQPLHAKIEDKTVVLTRIATPSQRTSVNSPNENQQGTIRVQGRVIDSLQRPIPGASVRVIGRDIAGLTNSLGYFEIHQVPENATLSISYLGYEPTQLRVRPNLGDIQLRGVSSAIQEVLVNTGYQKIDKTRLTGAATVMNQATYDQRVSVSGNFLENLEGKIPGLVYNSQSGELSIRGVSTFDAVKQPLIVVDGFPMEMDLFTINPNDIVSISVLRDAAAASIYGVRASNGVIVVETRRGQQDAKTRVNVRATYGFRSRPDFSYLNFAPASEVVDVQRKQFELLKPSETTYELLGYVKNPVYEIMFDKAAGRISEQDANSKLSQLASYDNAKDYQRLFYQQQHTSNLNLDVSGGSAKSTYLAGVNYVGERLNNVGDKNKQVNVNLANTYNLSSRLTADLRAVYTYKTNERGGRVDYHNFYAYERLVDEQGNALPVKLGPKRDNSLYAVTPERNEKLLALGLYDQYYYPYAETYANTQKGNSSIARLQGRLNGKINDWLSAEIGGVFESNSGVNDQLTTEDAYQLRAMINSRARKNKLTGAPEFLDIPRGDQLTRNHLKENSYTLRGQFNFSHRFGGDQHELSGIAGIEQRRILRTGSKNSFFGYDGQVLVSKPVNYQALGGLSFPAFTEVGKMLFPFSMDNYIGETHHDTRFMSYYMSGTYIYSGKYIATGSLRLDQSNLFGVDKKYKNKPLWSAGLSWLAHKENFLADKEWLSELKVRTSMGFNGNVPASDSGPFLILQSRLNMVPYEPVIANNILTPENQSIRWETTRNYNAGIDFGLWNNRITGSVDGYIKNSFDLFGLYDADPTSGFNQYNANTASIQNRGLEFIISSANIRKPKFEWHTDLTASFNHNNVTAVKTTEYSNSQLIVSKGVNRKDYPMDAVFSYNYGGLNERGQPFVYNKENIPRVLNFYGNNAVDVLFDDLVYNGTTTPKRVLGLNNRVRVGDWELSALLMYYGGHVMRVEQPNPNNLGNLAPNNLLAGSTDFWIEPGDENRTRIPGFARGNASNPLYFSSYSLYGYQYASEYVKRADYIRLRDVVVTYNARGAFLSKMGLSQTQIRLQAQNPWRYTFSDNSIDPEAIDKQNGQRRLLSQPPMYSISLFAKF</sequence>
<dbReference type="OrthoDB" id="9768177at2"/>